<organism evidence="3 4">
    <name type="scientific">Streptomyces carminius</name>
    <dbReference type="NCBI Taxonomy" id="2665496"/>
    <lineage>
        <taxon>Bacteria</taxon>
        <taxon>Bacillati</taxon>
        <taxon>Actinomycetota</taxon>
        <taxon>Actinomycetes</taxon>
        <taxon>Kitasatosporales</taxon>
        <taxon>Streptomycetaceae</taxon>
        <taxon>Streptomyces</taxon>
    </lineage>
</organism>
<comment type="caution">
    <text evidence="3">The sequence shown here is derived from an EMBL/GenBank/DDBJ whole genome shotgun (WGS) entry which is preliminary data.</text>
</comment>
<dbReference type="NCBIfam" id="TIGR02234">
    <property type="entry name" value="trp_oprn_chp"/>
    <property type="match status" value="1"/>
</dbReference>
<evidence type="ECO:0000313" key="4">
    <source>
        <dbReference type="Proteomes" id="UP000230407"/>
    </source>
</evidence>
<feature type="compositionally biased region" description="Low complexity" evidence="1">
    <location>
        <begin position="190"/>
        <end position="210"/>
    </location>
</feature>
<dbReference type="InterPro" id="IPR019051">
    <property type="entry name" value="Trp_biosyn_TM_oprn/chp"/>
</dbReference>
<feature type="transmembrane region" description="Helical" evidence="2">
    <location>
        <begin position="74"/>
        <end position="95"/>
    </location>
</feature>
<dbReference type="AlphaFoldDB" id="A0A2M8M2R4"/>
<feature type="region of interest" description="Disordered" evidence="1">
    <location>
        <begin position="182"/>
        <end position="240"/>
    </location>
</feature>
<proteinExistence type="predicted"/>
<gene>
    <name evidence="3" type="ORF">CUT44_07255</name>
</gene>
<dbReference type="EMBL" id="PGGW01000019">
    <property type="protein sequence ID" value="PJE98493.1"/>
    <property type="molecule type" value="Genomic_DNA"/>
</dbReference>
<feature type="transmembrane region" description="Helical" evidence="2">
    <location>
        <begin position="30"/>
        <end position="54"/>
    </location>
</feature>
<feature type="region of interest" description="Disordered" evidence="1">
    <location>
        <begin position="1"/>
        <end position="21"/>
    </location>
</feature>
<evidence type="ECO:0000256" key="1">
    <source>
        <dbReference type="SAM" id="MobiDB-lite"/>
    </source>
</evidence>
<evidence type="ECO:0000256" key="2">
    <source>
        <dbReference type="SAM" id="Phobius"/>
    </source>
</evidence>
<keyword evidence="2" id="KW-0472">Membrane</keyword>
<keyword evidence="4" id="KW-1185">Reference proteome</keyword>
<dbReference type="InterPro" id="IPR011746">
    <property type="entry name" value="Trp_synth-assoc_CHP"/>
</dbReference>
<evidence type="ECO:0000313" key="3">
    <source>
        <dbReference type="EMBL" id="PJE98493.1"/>
    </source>
</evidence>
<feature type="transmembrane region" description="Helical" evidence="2">
    <location>
        <begin position="153"/>
        <end position="173"/>
    </location>
</feature>
<dbReference type="RefSeq" id="WP_100201331.1">
    <property type="nucleotide sequence ID" value="NZ_PGGW01000019.1"/>
</dbReference>
<keyword evidence="2" id="KW-1133">Transmembrane helix</keyword>
<keyword evidence="2" id="KW-0812">Transmembrane</keyword>
<feature type="transmembrane region" description="Helical" evidence="2">
    <location>
        <begin position="102"/>
        <end position="123"/>
    </location>
</feature>
<dbReference type="Pfam" id="PF09534">
    <property type="entry name" value="Trp_oprn_chp"/>
    <property type="match status" value="1"/>
</dbReference>
<dbReference type="Proteomes" id="UP000230407">
    <property type="component" value="Unassembled WGS sequence"/>
</dbReference>
<accession>A0A2M8M2R4</accession>
<reference evidence="3 4" key="1">
    <citation type="submission" date="2017-11" db="EMBL/GenBank/DDBJ databases">
        <title>Streptomyces carmine sp. nov., a novel actinomycete isolated from Sophora alopecuroides in Xinjiang, China.</title>
        <authorList>
            <person name="Wang Y."/>
            <person name="Luo X."/>
            <person name="Wan C."/>
            <person name="Zhang L."/>
        </authorList>
    </citation>
    <scope>NUCLEOTIDE SEQUENCE [LARGE SCALE GENOMIC DNA]</scope>
    <source>
        <strain evidence="3 4">TRM SA0054</strain>
    </source>
</reference>
<name>A0A2M8M2R4_9ACTN</name>
<feature type="compositionally biased region" description="Basic and acidic residues" evidence="1">
    <location>
        <begin position="216"/>
        <end position="240"/>
    </location>
</feature>
<sequence>MTSRPSSRGSRGSRSSGEPAADAAPAARRALAAATACGALGAAAVLVASGRVWAEGTATLAQGEIPVRVTGGEVTALPSALALVGLAALVAVFAVRRTGRTVVAALLALCGAGTATAALVPAVSAGGREALEAEAAEATGLARGTVEAVSFGGWPFAAAFGGLLLLAAGVLALRHGRSWPAMSGRHERTAGASPAAGGTARPGGRAAAGRPGPGPERPEELWKALDRGEDPTAGDGADRP</sequence>
<protein>
    <submittedName>
        <fullName evidence="3">TIGR02234 family membrane protein</fullName>
    </submittedName>
</protein>